<dbReference type="Gene3D" id="3.90.1070.10">
    <property type="match status" value="1"/>
</dbReference>
<feature type="domain" description="Sucrose phosphatase-like" evidence="1">
    <location>
        <begin position="19"/>
        <end position="237"/>
    </location>
</feature>
<keyword evidence="2" id="KW-0378">Hydrolase</keyword>
<dbReference type="RefSeq" id="WP_117178552.1">
    <property type="nucleotide sequence ID" value="NZ_QFZK01000009.1"/>
</dbReference>
<dbReference type="GO" id="GO:0016791">
    <property type="term" value="F:phosphatase activity"/>
    <property type="evidence" value="ECO:0007669"/>
    <property type="project" value="TreeGrafter"/>
</dbReference>
<evidence type="ECO:0000259" key="1">
    <source>
        <dbReference type="Pfam" id="PF05116"/>
    </source>
</evidence>
<protein>
    <submittedName>
        <fullName evidence="2">HAD family hydrolase</fullName>
    </submittedName>
</protein>
<dbReference type="PANTHER" id="PTHR10000">
    <property type="entry name" value="PHOSPHOSERINE PHOSPHATASE"/>
    <property type="match status" value="1"/>
</dbReference>
<comment type="caution">
    <text evidence="2">The sequence shown here is derived from an EMBL/GenBank/DDBJ whole genome shotgun (WGS) entry which is preliminary data.</text>
</comment>
<dbReference type="InterPro" id="IPR036412">
    <property type="entry name" value="HAD-like_sf"/>
</dbReference>
<accession>A0A3E1RA98</accession>
<dbReference type="Proteomes" id="UP000260665">
    <property type="component" value="Unassembled WGS sequence"/>
</dbReference>
<proteinExistence type="predicted"/>
<dbReference type="GO" id="GO:0000287">
    <property type="term" value="F:magnesium ion binding"/>
    <property type="evidence" value="ECO:0007669"/>
    <property type="project" value="TreeGrafter"/>
</dbReference>
<dbReference type="SUPFAM" id="SSF56784">
    <property type="entry name" value="HAD-like"/>
    <property type="match status" value="1"/>
</dbReference>
<name>A0A3E1RA98_9BURK</name>
<dbReference type="Pfam" id="PF05116">
    <property type="entry name" value="S6PP"/>
    <property type="match status" value="1"/>
</dbReference>
<organism evidence="2 3">
    <name type="scientific">Rhodoferax lacus</name>
    <dbReference type="NCBI Taxonomy" id="2184758"/>
    <lineage>
        <taxon>Bacteria</taxon>
        <taxon>Pseudomonadati</taxon>
        <taxon>Pseudomonadota</taxon>
        <taxon>Betaproteobacteria</taxon>
        <taxon>Burkholderiales</taxon>
        <taxon>Comamonadaceae</taxon>
        <taxon>Rhodoferax</taxon>
    </lineage>
</organism>
<dbReference type="Gene3D" id="3.40.50.1000">
    <property type="entry name" value="HAD superfamily/HAD-like"/>
    <property type="match status" value="1"/>
</dbReference>
<reference evidence="2 3" key="1">
    <citation type="submission" date="2018-05" db="EMBL/GenBank/DDBJ databases">
        <title>Rhodoferax soyangensis sp.nov., isolated from an oligotrophic freshwater lake.</title>
        <authorList>
            <person name="Park M."/>
        </authorList>
    </citation>
    <scope>NUCLEOTIDE SEQUENCE [LARGE SCALE GENOMIC DNA]</scope>
    <source>
        <strain evidence="2 3">IMCC26218</strain>
    </source>
</reference>
<keyword evidence="3" id="KW-1185">Reference proteome</keyword>
<dbReference type="InterPro" id="IPR006380">
    <property type="entry name" value="SPP-like_dom"/>
</dbReference>
<sequence>MLPLGDWPLAARQGVTGVFTDIDDTLTTHGAITPDALQALADLKAAGLQVIAITGRPIGWCERLAKGDAASGLQPLPVDAVVAENGAVAWVGPHTNRHKMYQQEAPVRARNRARMRAVGERVLREVPGAQITRDSDGRETDLAFDAAEFADLSAVQIAQIVAILQAEGMHTTVSSIHIHGCFGLFNKWRGACWIALQLLGRRLDAELERWVFVGDSGNDVAMFEQFTHSVGVANIARVAAGLSHLPRYIAPSERGAGFAEMAAALLAARA</sequence>
<dbReference type="InterPro" id="IPR023214">
    <property type="entry name" value="HAD_sf"/>
</dbReference>
<dbReference type="OrthoDB" id="5292903at2"/>
<dbReference type="GO" id="GO:0005829">
    <property type="term" value="C:cytosol"/>
    <property type="evidence" value="ECO:0007669"/>
    <property type="project" value="TreeGrafter"/>
</dbReference>
<dbReference type="NCBIfam" id="TIGR01484">
    <property type="entry name" value="HAD-SF-IIB"/>
    <property type="match status" value="1"/>
</dbReference>
<dbReference type="PANTHER" id="PTHR10000:SF8">
    <property type="entry name" value="HAD SUPERFAMILY HYDROLASE-LIKE, TYPE 3"/>
    <property type="match status" value="1"/>
</dbReference>
<dbReference type="EMBL" id="QFZK01000009">
    <property type="protein sequence ID" value="RFO96267.1"/>
    <property type="molecule type" value="Genomic_DNA"/>
</dbReference>
<dbReference type="InterPro" id="IPR006379">
    <property type="entry name" value="HAD-SF_hydro_IIB"/>
</dbReference>
<evidence type="ECO:0000313" key="3">
    <source>
        <dbReference type="Proteomes" id="UP000260665"/>
    </source>
</evidence>
<gene>
    <name evidence="2" type="ORF">DIC66_14490</name>
</gene>
<dbReference type="AlphaFoldDB" id="A0A3E1RA98"/>
<evidence type="ECO:0000313" key="2">
    <source>
        <dbReference type="EMBL" id="RFO96267.1"/>
    </source>
</evidence>